<gene>
    <name evidence="3" type="ORF">SAMN04487997_3003</name>
</gene>
<feature type="chain" id="PRO_5011760202" evidence="1">
    <location>
        <begin position="25"/>
        <end position="602"/>
    </location>
</feature>
<name>A0A1H6Y6Z3_9GAMM</name>
<dbReference type="PANTHER" id="PTHR31104">
    <property type="entry name" value="PEPTIDE-N4-(N-ACETYL-BETA-GLUCOSAMINYL)ASPARAGINE AMIDASE A PROTEIN"/>
    <property type="match status" value="1"/>
</dbReference>
<keyword evidence="1" id="KW-0732">Signal</keyword>
<dbReference type="InterPro" id="IPR021102">
    <property type="entry name" value="PNGase_A"/>
</dbReference>
<organism evidence="3 4">
    <name type="scientific">Frateuria terrea</name>
    <dbReference type="NCBI Taxonomy" id="529704"/>
    <lineage>
        <taxon>Bacteria</taxon>
        <taxon>Pseudomonadati</taxon>
        <taxon>Pseudomonadota</taxon>
        <taxon>Gammaproteobacteria</taxon>
        <taxon>Lysobacterales</taxon>
        <taxon>Rhodanobacteraceae</taxon>
        <taxon>Frateuria</taxon>
    </lineage>
</organism>
<dbReference type="InterPro" id="IPR056948">
    <property type="entry name" value="PNGaseA_N"/>
</dbReference>
<dbReference type="RefSeq" id="WP_091337268.1">
    <property type="nucleotide sequence ID" value="NZ_FNYC01000006.1"/>
</dbReference>
<dbReference type="AlphaFoldDB" id="A0A1H6Y6Z3"/>
<sequence length="602" mass="65018">MKLLFLARRAVGAALVGPFAVALAAQPTSTPNSPLQADSAGVTTVAPGVPVPAGEPCVVNLLQNVTLYEQTPGSDPTPTAYTYSPPAGCRGPWAKVVLKVDLQDSGDDPTLAYIRLAGIEMFRGSMPSYANRSNTWHVERDVTDLSSLLTQAHAGQVALIPEQTIWENMATDQAAVSAQLLFYRASSSAPAQKTPDALFGVVPGNNTISLPHNIVRAYLDVYNQEPWWYTCVTDKEGYAFYGSAFYSAAAMGAQAEFAINAPDQGCGGGSFAEIEVRIDGTPAGVAPVFPLMPRAPSTAAPNLDAPEQPSQRVNYVPYRVDLTPFAAILNEAGPHTVSLSRPADANLLVYQDKQSVRVSGAVTLNTLTGAASSPAVIDTIHQVGDTALGHISTSLDRDFTITGFVNTSQGRLETTVHQASQFKNYQVFYLDGLQFPNFRYYRQNLWLTSHTQQHSHRTRGNVVLDDDILTASYPLQLRWNASGDVDDGDGFELGPTETSVRVEQHRNLDATYLKGGFGRYTSRVRDGFVFSRTYGSGESSNWKGQAQYVFRDNRGSCYQSAVTTLNGAIATETSGACCADGQNHVRWYTHPDGSPDSLGWLH</sequence>
<evidence type="ECO:0000313" key="4">
    <source>
        <dbReference type="Proteomes" id="UP000199420"/>
    </source>
</evidence>
<evidence type="ECO:0000259" key="2">
    <source>
        <dbReference type="Pfam" id="PF12222"/>
    </source>
</evidence>
<protein>
    <submittedName>
        <fullName evidence="3">Peptide N-acetyl-beta-D-glucosaminyl asparaginase amidase A</fullName>
    </submittedName>
</protein>
<dbReference type="EMBL" id="FNYC01000006">
    <property type="protein sequence ID" value="SEJ32545.1"/>
    <property type="molecule type" value="Genomic_DNA"/>
</dbReference>
<evidence type="ECO:0000313" key="3">
    <source>
        <dbReference type="EMBL" id="SEJ32545.1"/>
    </source>
</evidence>
<reference evidence="3 4" key="1">
    <citation type="submission" date="2016-10" db="EMBL/GenBank/DDBJ databases">
        <authorList>
            <person name="de Groot N.N."/>
        </authorList>
    </citation>
    <scope>NUCLEOTIDE SEQUENCE [LARGE SCALE GENOMIC DNA]</scope>
    <source>
        <strain evidence="3 4">DSM 26515</strain>
    </source>
</reference>
<feature type="signal peptide" evidence="1">
    <location>
        <begin position="1"/>
        <end position="24"/>
    </location>
</feature>
<accession>A0A1H6Y6Z3</accession>
<dbReference type="Proteomes" id="UP000199420">
    <property type="component" value="Unassembled WGS sequence"/>
</dbReference>
<feature type="domain" description="Peptide N-acetyl-beta-D-glucosaminyl asparaginase amidase A N-terminal" evidence="2">
    <location>
        <begin position="76"/>
        <end position="339"/>
    </location>
</feature>
<evidence type="ECO:0000256" key="1">
    <source>
        <dbReference type="SAM" id="SignalP"/>
    </source>
</evidence>
<keyword evidence="4" id="KW-1185">Reference proteome</keyword>
<dbReference type="STRING" id="529704.SAMN02927913_2438"/>
<dbReference type="Pfam" id="PF12222">
    <property type="entry name" value="PNGaseA"/>
    <property type="match status" value="1"/>
</dbReference>
<dbReference type="OrthoDB" id="3275185at2"/>
<proteinExistence type="predicted"/>